<evidence type="ECO:0000259" key="2">
    <source>
        <dbReference type="Pfam" id="PF13840"/>
    </source>
</evidence>
<dbReference type="Pfam" id="PF10000">
    <property type="entry name" value="ACT_3"/>
    <property type="match status" value="1"/>
</dbReference>
<dbReference type="Proteomes" id="UP000308705">
    <property type="component" value="Unassembled WGS sequence"/>
</dbReference>
<protein>
    <submittedName>
        <fullName evidence="3">ACT domain-containing protein</fullName>
    </submittedName>
</protein>
<feature type="domain" description="CASTOR ACT" evidence="2">
    <location>
        <begin position="62"/>
        <end position="121"/>
    </location>
</feature>
<reference evidence="3 4" key="1">
    <citation type="submission" date="2019-04" db="EMBL/GenBank/DDBJ databases">
        <title>Herbidospora sp. NEAU-GS14.nov., a novel actinomycete isolated from soil.</title>
        <authorList>
            <person name="Han L."/>
        </authorList>
    </citation>
    <scope>NUCLEOTIDE SEQUENCE [LARGE SCALE GENOMIC DNA]</scope>
    <source>
        <strain evidence="3 4">NEAU-GS14</strain>
    </source>
</reference>
<dbReference type="InterPro" id="IPR018717">
    <property type="entry name" value="DUF2241"/>
</dbReference>
<dbReference type="Gene3D" id="3.30.2130.10">
    <property type="entry name" value="VC0802-like"/>
    <property type="match status" value="1"/>
</dbReference>
<gene>
    <name evidence="3" type="ORF">FDA94_30595</name>
</gene>
<dbReference type="OrthoDB" id="9797178at2"/>
<dbReference type="InterPro" id="IPR045865">
    <property type="entry name" value="ACT-like_dom_sf"/>
</dbReference>
<name>A0A4U3M658_9ACTN</name>
<proteinExistence type="predicted"/>
<dbReference type="RefSeq" id="WP_137250531.1">
    <property type="nucleotide sequence ID" value="NZ_SZQA01000036.1"/>
</dbReference>
<dbReference type="EMBL" id="SZQA01000036">
    <property type="protein sequence ID" value="TKK84271.1"/>
    <property type="molecule type" value="Genomic_DNA"/>
</dbReference>
<evidence type="ECO:0000259" key="1">
    <source>
        <dbReference type="Pfam" id="PF10000"/>
    </source>
</evidence>
<keyword evidence="4" id="KW-1185">Reference proteome</keyword>
<dbReference type="AlphaFoldDB" id="A0A4U3M658"/>
<dbReference type="SUPFAM" id="SSF55021">
    <property type="entry name" value="ACT-like"/>
    <property type="match status" value="2"/>
</dbReference>
<comment type="caution">
    <text evidence="3">The sequence shown here is derived from an EMBL/GenBank/DDBJ whole genome shotgun (WGS) entry which is preliminary data.</text>
</comment>
<sequence length="130" mass="13794">MTTPGEHDLATLLATLDPVLHDGAYLFATADEPPPGLTPVFTFCEPEGLTLVVPEGQADGVFPCRWITLRVHSSLAAVGMLAAITAALAAEGIACNAVSAYFHDHLFVPPERADDAMRVLRQLSANVQAR</sequence>
<dbReference type="InterPro" id="IPR027795">
    <property type="entry name" value="CASTOR_ACT_dom"/>
</dbReference>
<dbReference type="Pfam" id="PF13840">
    <property type="entry name" value="ACT_7"/>
    <property type="match status" value="1"/>
</dbReference>
<feature type="domain" description="DUF2241" evidence="1">
    <location>
        <begin position="4"/>
        <end position="59"/>
    </location>
</feature>
<organism evidence="3 4">
    <name type="scientific">Herbidospora galbida</name>
    <dbReference type="NCBI Taxonomy" id="2575442"/>
    <lineage>
        <taxon>Bacteria</taxon>
        <taxon>Bacillati</taxon>
        <taxon>Actinomycetota</taxon>
        <taxon>Actinomycetes</taxon>
        <taxon>Streptosporangiales</taxon>
        <taxon>Streptosporangiaceae</taxon>
        <taxon>Herbidospora</taxon>
    </lineage>
</organism>
<accession>A0A4U3M658</accession>
<evidence type="ECO:0000313" key="3">
    <source>
        <dbReference type="EMBL" id="TKK84271.1"/>
    </source>
</evidence>
<dbReference type="PANTHER" id="PTHR39199">
    <property type="entry name" value="BLR5128 PROTEIN"/>
    <property type="match status" value="1"/>
</dbReference>
<evidence type="ECO:0000313" key="4">
    <source>
        <dbReference type="Proteomes" id="UP000308705"/>
    </source>
</evidence>
<dbReference type="PANTHER" id="PTHR39199:SF1">
    <property type="entry name" value="BLR5128 PROTEIN"/>
    <property type="match status" value="1"/>
</dbReference>